<evidence type="ECO:0000313" key="11">
    <source>
        <dbReference type="Proteomes" id="UP000823921"/>
    </source>
</evidence>
<feature type="transmembrane region" description="Helical" evidence="8">
    <location>
        <begin position="151"/>
        <end position="171"/>
    </location>
</feature>
<evidence type="ECO:0000256" key="1">
    <source>
        <dbReference type="ARBA" id="ARBA00000085"/>
    </source>
</evidence>
<evidence type="ECO:0000256" key="6">
    <source>
        <dbReference type="ARBA" id="ARBA00022840"/>
    </source>
</evidence>
<dbReference type="Gene3D" id="3.30.565.10">
    <property type="entry name" value="Histidine kinase-like ATPase, C-terminal domain"/>
    <property type="match status" value="1"/>
</dbReference>
<reference evidence="10" key="1">
    <citation type="journal article" date="2021" name="PeerJ">
        <title>Extensive microbial diversity within the chicken gut microbiome revealed by metagenomics and culture.</title>
        <authorList>
            <person name="Gilroy R."/>
            <person name="Ravi A."/>
            <person name="Getino M."/>
            <person name="Pursley I."/>
            <person name="Horton D.L."/>
            <person name="Alikhan N.F."/>
            <person name="Baker D."/>
            <person name="Gharbi K."/>
            <person name="Hall N."/>
            <person name="Watson M."/>
            <person name="Adriaenssens E.M."/>
            <person name="Foster-Nyarko E."/>
            <person name="Jarju S."/>
            <person name="Secka A."/>
            <person name="Antonio M."/>
            <person name="Oren A."/>
            <person name="Chaudhuri R.R."/>
            <person name="La Ragione R."/>
            <person name="Hildebrand F."/>
            <person name="Pallen M.J."/>
        </authorList>
    </citation>
    <scope>NUCLEOTIDE SEQUENCE</scope>
    <source>
        <strain evidence="10">CHK192-8294</strain>
    </source>
</reference>
<evidence type="ECO:0000256" key="2">
    <source>
        <dbReference type="ARBA" id="ARBA00012438"/>
    </source>
</evidence>
<dbReference type="InterPro" id="IPR003594">
    <property type="entry name" value="HATPase_dom"/>
</dbReference>
<dbReference type="InterPro" id="IPR036890">
    <property type="entry name" value="HATPase_C_sf"/>
</dbReference>
<dbReference type="GO" id="GO:0004673">
    <property type="term" value="F:protein histidine kinase activity"/>
    <property type="evidence" value="ECO:0007669"/>
    <property type="project" value="UniProtKB-EC"/>
</dbReference>
<dbReference type="Pfam" id="PF02518">
    <property type="entry name" value="HATPase_c"/>
    <property type="match status" value="1"/>
</dbReference>
<feature type="transmembrane region" description="Helical" evidence="8">
    <location>
        <begin position="111"/>
        <end position="130"/>
    </location>
</feature>
<dbReference type="Proteomes" id="UP000823921">
    <property type="component" value="Unassembled WGS sequence"/>
</dbReference>
<dbReference type="InterPro" id="IPR004358">
    <property type="entry name" value="Sig_transdc_His_kin-like_C"/>
</dbReference>
<gene>
    <name evidence="10" type="ORF">H9712_08140</name>
</gene>
<dbReference type="EMBL" id="DWXO01000077">
    <property type="protein sequence ID" value="HJB80940.1"/>
    <property type="molecule type" value="Genomic_DNA"/>
</dbReference>
<evidence type="ECO:0000313" key="10">
    <source>
        <dbReference type="EMBL" id="HJB80940.1"/>
    </source>
</evidence>
<dbReference type="CDD" id="cd00075">
    <property type="entry name" value="HATPase"/>
    <property type="match status" value="1"/>
</dbReference>
<keyword evidence="6" id="KW-0067">ATP-binding</keyword>
<dbReference type="EC" id="2.7.13.3" evidence="2"/>
<keyword evidence="4" id="KW-0547">Nucleotide-binding</keyword>
<feature type="transmembrane region" description="Helical" evidence="8">
    <location>
        <begin position="223"/>
        <end position="249"/>
    </location>
</feature>
<keyword evidence="7" id="KW-0902">Two-component regulatory system</keyword>
<evidence type="ECO:0000256" key="4">
    <source>
        <dbReference type="ARBA" id="ARBA00022741"/>
    </source>
</evidence>
<sequence>MLLLLAVGMLIGSILVLCVKKNLESLLLVGLCLSLTVYFVGLMVFIAKKGGLSQEVMNFLFFNQKIRIWVQYRFITLGQLGYIVALGRYLFPLFLLELTFQYSMFSALRKAPLVCKLAQVLPVVSLVLYYPNVYRSLVMKAPAAKDVLVQFSYIWIMSYVALAVVLLVVEYFSTTMHFSRRKFLPIVISLVALATLYVIYCGQDPGQIYRFYSYDYTWIKGVGYLQFALSVGGYVVLVVVNLVCGILGLGSLVRYTQTSFVADRDEVVLERKFDVARTGASVFVHSIKNQLLANRVLYKRIRAELQKEEPDLDKVRGYADSLCDNNELLVSRSEELYRTVKAKSVRLVPVSLGRLEEITADRFHKKYPDGRVRMLMDRDIQVLADENYLSEALYNLLTNAWEATIGYEEARPVELLSYQERLYTVLEVKDHGPGIKAEEFKHIFEPFYSSKNSNFNWGMGLYHVRTIVRSHLGSLRVENRPEGGASFFILLPRYGTAQPRQGGKKHDSHFGRRGL</sequence>
<keyword evidence="8" id="KW-0812">Transmembrane</keyword>
<evidence type="ECO:0000256" key="3">
    <source>
        <dbReference type="ARBA" id="ARBA00022679"/>
    </source>
</evidence>
<dbReference type="SMART" id="SM00387">
    <property type="entry name" value="HATPase_c"/>
    <property type="match status" value="1"/>
</dbReference>
<dbReference type="SUPFAM" id="SSF55874">
    <property type="entry name" value="ATPase domain of HSP90 chaperone/DNA topoisomerase II/histidine kinase"/>
    <property type="match status" value="1"/>
</dbReference>
<reference evidence="10" key="2">
    <citation type="submission" date="2021-04" db="EMBL/GenBank/DDBJ databases">
        <authorList>
            <person name="Gilroy R."/>
        </authorList>
    </citation>
    <scope>NUCLEOTIDE SEQUENCE</scope>
    <source>
        <strain evidence="10">CHK192-8294</strain>
    </source>
</reference>
<dbReference type="PRINTS" id="PR00344">
    <property type="entry name" value="BCTRLSENSOR"/>
</dbReference>
<feature type="transmembrane region" description="Helical" evidence="8">
    <location>
        <begin position="28"/>
        <end position="47"/>
    </location>
</feature>
<evidence type="ECO:0000256" key="8">
    <source>
        <dbReference type="SAM" id="Phobius"/>
    </source>
</evidence>
<feature type="transmembrane region" description="Helical" evidence="8">
    <location>
        <begin position="183"/>
        <end position="202"/>
    </location>
</feature>
<evidence type="ECO:0000259" key="9">
    <source>
        <dbReference type="PROSITE" id="PS50109"/>
    </source>
</evidence>
<dbReference type="InterPro" id="IPR050980">
    <property type="entry name" value="2C_sensor_his_kinase"/>
</dbReference>
<dbReference type="PANTHER" id="PTHR44936">
    <property type="entry name" value="SENSOR PROTEIN CREC"/>
    <property type="match status" value="1"/>
</dbReference>
<dbReference type="GO" id="GO:0005524">
    <property type="term" value="F:ATP binding"/>
    <property type="evidence" value="ECO:0007669"/>
    <property type="project" value="UniProtKB-KW"/>
</dbReference>
<dbReference type="PANTHER" id="PTHR44936:SF10">
    <property type="entry name" value="SENSOR PROTEIN RSTB"/>
    <property type="match status" value="1"/>
</dbReference>
<protein>
    <recommendedName>
        <fullName evidence="2">histidine kinase</fullName>
        <ecNumber evidence="2">2.7.13.3</ecNumber>
    </recommendedName>
</protein>
<name>A0A9D2MM40_9FIRM</name>
<evidence type="ECO:0000256" key="7">
    <source>
        <dbReference type="ARBA" id="ARBA00023012"/>
    </source>
</evidence>
<keyword evidence="5 10" id="KW-0418">Kinase</keyword>
<comment type="caution">
    <text evidence="10">The sequence shown here is derived from an EMBL/GenBank/DDBJ whole genome shotgun (WGS) entry which is preliminary data.</text>
</comment>
<keyword evidence="3" id="KW-0808">Transferase</keyword>
<feature type="domain" description="Histidine kinase" evidence="9">
    <location>
        <begin position="282"/>
        <end position="495"/>
    </location>
</feature>
<accession>A0A9D2MM40</accession>
<dbReference type="InterPro" id="IPR005467">
    <property type="entry name" value="His_kinase_dom"/>
</dbReference>
<keyword evidence="8" id="KW-0472">Membrane</keyword>
<feature type="transmembrane region" description="Helical" evidence="8">
    <location>
        <begin position="68"/>
        <end position="91"/>
    </location>
</feature>
<proteinExistence type="predicted"/>
<dbReference type="AlphaFoldDB" id="A0A9D2MM40"/>
<dbReference type="PROSITE" id="PS50109">
    <property type="entry name" value="HIS_KIN"/>
    <property type="match status" value="1"/>
</dbReference>
<evidence type="ECO:0000256" key="5">
    <source>
        <dbReference type="ARBA" id="ARBA00022777"/>
    </source>
</evidence>
<dbReference type="GO" id="GO:0000160">
    <property type="term" value="P:phosphorelay signal transduction system"/>
    <property type="evidence" value="ECO:0007669"/>
    <property type="project" value="UniProtKB-KW"/>
</dbReference>
<comment type="catalytic activity">
    <reaction evidence="1">
        <text>ATP + protein L-histidine = ADP + protein N-phospho-L-histidine.</text>
        <dbReference type="EC" id="2.7.13.3"/>
    </reaction>
</comment>
<organism evidence="10 11">
    <name type="scientific">Candidatus Flavonifractor intestinigallinarum</name>
    <dbReference type="NCBI Taxonomy" id="2838586"/>
    <lineage>
        <taxon>Bacteria</taxon>
        <taxon>Bacillati</taxon>
        <taxon>Bacillota</taxon>
        <taxon>Clostridia</taxon>
        <taxon>Eubacteriales</taxon>
        <taxon>Oscillospiraceae</taxon>
        <taxon>Flavonifractor</taxon>
    </lineage>
</organism>
<keyword evidence="8" id="KW-1133">Transmembrane helix</keyword>